<reference evidence="9 10" key="1">
    <citation type="journal article" date="2010" name="Nature">
        <title>The Ectocarpus genome and the independent evolution of multicellularity in brown algae.</title>
        <authorList>
            <person name="Cock J.M."/>
            <person name="Sterck L."/>
            <person name="Rouze P."/>
            <person name="Scornet D."/>
            <person name="Allen A.E."/>
            <person name="Amoutzias G."/>
            <person name="Anthouard V."/>
            <person name="Artiguenave F."/>
            <person name="Aury J.M."/>
            <person name="Badger J.H."/>
            <person name="Beszteri B."/>
            <person name="Billiau K."/>
            <person name="Bonnet E."/>
            <person name="Bothwell J.H."/>
            <person name="Bowler C."/>
            <person name="Boyen C."/>
            <person name="Brownlee C."/>
            <person name="Carrano C.J."/>
            <person name="Charrier B."/>
            <person name="Cho G.Y."/>
            <person name="Coelho S.M."/>
            <person name="Collen J."/>
            <person name="Corre E."/>
            <person name="Da Silva C."/>
            <person name="Delage L."/>
            <person name="Delaroque N."/>
            <person name="Dittami S.M."/>
            <person name="Doulbeau S."/>
            <person name="Elias M."/>
            <person name="Farnham G."/>
            <person name="Gachon C.M."/>
            <person name="Gschloessl B."/>
            <person name="Heesch S."/>
            <person name="Jabbari K."/>
            <person name="Jubin C."/>
            <person name="Kawai H."/>
            <person name="Kimura K."/>
            <person name="Kloareg B."/>
            <person name="Kupper F.C."/>
            <person name="Lang D."/>
            <person name="Le Bail A."/>
            <person name="Leblanc C."/>
            <person name="Lerouge P."/>
            <person name="Lohr M."/>
            <person name="Lopez P.J."/>
            <person name="Martens C."/>
            <person name="Maumus F."/>
            <person name="Michel G."/>
            <person name="Miranda-Saavedra D."/>
            <person name="Morales J."/>
            <person name="Moreau H."/>
            <person name="Motomura T."/>
            <person name="Nagasato C."/>
            <person name="Napoli C.A."/>
            <person name="Nelson D.R."/>
            <person name="Nyvall-Collen P."/>
            <person name="Peters A.F."/>
            <person name="Pommier C."/>
            <person name="Potin P."/>
            <person name="Poulain J."/>
            <person name="Quesneville H."/>
            <person name="Read B."/>
            <person name="Rensing S.A."/>
            <person name="Ritter A."/>
            <person name="Rousvoal S."/>
            <person name="Samanta M."/>
            <person name="Samson G."/>
            <person name="Schroeder D.C."/>
            <person name="Segurens B."/>
            <person name="Strittmatter M."/>
            <person name="Tonon T."/>
            <person name="Tregear J.W."/>
            <person name="Valentin K."/>
            <person name="von Dassow P."/>
            <person name="Yamagishi T."/>
            <person name="Van de Peer Y."/>
            <person name="Wincker P."/>
        </authorList>
    </citation>
    <scope>NUCLEOTIDE SEQUENCE [LARGE SCALE GENOMIC DNA]</scope>
    <source>
        <strain evidence="10">Ec32 / CCAP1310/4</strain>
    </source>
</reference>
<dbReference type="OrthoDB" id="434240at2759"/>
<evidence type="ECO:0000256" key="1">
    <source>
        <dbReference type="ARBA" id="ARBA00004141"/>
    </source>
</evidence>
<dbReference type="InterPro" id="IPR044772">
    <property type="entry name" value="NO3_transporter"/>
</dbReference>
<name>D7FUR9_ECTSI</name>
<evidence type="ECO:0000256" key="7">
    <source>
        <dbReference type="SAM" id="Phobius"/>
    </source>
</evidence>
<evidence type="ECO:0000256" key="3">
    <source>
        <dbReference type="ARBA" id="ARBA00022692"/>
    </source>
</evidence>
<feature type="transmembrane region" description="Helical" evidence="7">
    <location>
        <begin position="416"/>
        <end position="435"/>
    </location>
</feature>
<keyword evidence="5" id="KW-0534">Nitrate assimilation</keyword>
<organism evidence="9 10">
    <name type="scientific">Ectocarpus siliculosus</name>
    <name type="common">Brown alga</name>
    <name type="synonym">Conferva siliculosa</name>
    <dbReference type="NCBI Taxonomy" id="2880"/>
    <lineage>
        <taxon>Eukaryota</taxon>
        <taxon>Sar</taxon>
        <taxon>Stramenopiles</taxon>
        <taxon>Ochrophyta</taxon>
        <taxon>PX clade</taxon>
        <taxon>Phaeophyceae</taxon>
        <taxon>Ectocarpales</taxon>
        <taxon>Ectocarpaceae</taxon>
        <taxon>Ectocarpus</taxon>
    </lineage>
</organism>
<feature type="transmembrane region" description="Helical" evidence="7">
    <location>
        <begin position="356"/>
        <end position="381"/>
    </location>
</feature>
<protein>
    <submittedName>
        <fullName evidence="9">Nitrate high affinity transporter</fullName>
    </submittedName>
</protein>
<feature type="transmembrane region" description="Helical" evidence="7">
    <location>
        <begin position="102"/>
        <end position="121"/>
    </location>
</feature>
<dbReference type="InterPro" id="IPR020846">
    <property type="entry name" value="MFS_dom"/>
</dbReference>
<dbReference type="InParanoid" id="D7FUR9"/>
<evidence type="ECO:0000313" key="10">
    <source>
        <dbReference type="Proteomes" id="UP000002630"/>
    </source>
</evidence>
<keyword evidence="3 7" id="KW-0812">Transmembrane</keyword>
<dbReference type="EMBL" id="FN649760">
    <property type="protein sequence ID" value="CBJ31725.1"/>
    <property type="molecule type" value="Genomic_DNA"/>
</dbReference>
<dbReference type="SUPFAM" id="SSF103473">
    <property type="entry name" value="MFS general substrate transporter"/>
    <property type="match status" value="1"/>
</dbReference>
<accession>D7FUR9</accession>
<feature type="transmembrane region" description="Helical" evidence="7">
    <location>
        <begin position="330"/>
        <end position="349"/>
    </location>
</feature>
<feature type="transmembrane region" description="Helical" evidence="7">
    <location>
        <begin position="387"/>
        <end position="409"/>
    </location>
</feature>
<feature type="transmembrane region" description="Helical" evidence="7">
    <location>
        <begin position="290"/>
        <end position="310"/>
    </location>
</feature>
<comment type="subcellular location">
    <subcellularLocation>
        <location evidence="1">Membrane</location>
        <topology evidence="1">Multi-pass membrane protein</topology>
    </subcellularLocation>
</comment>
<evidence type="ECO:0000313" key="9">
    <source>
        <dbReference type="EMBL" id="CBJ31725.1"/>
    </source>
</evidence>
<feature type="transmembrane region" description="Helical" evidence="7">
    <location>
        <begin position="198"/>
        <end position="217"/>
    </location>
</feature>
<dbReference type="Pfam" id="PF07690">
    <property type="entry name" value="MFS_1"/>
    <property type="match status" value="1"/>
</dbReference>
<dbReference type="PROSITE" id="PS50850">
    <property type="entry name" value="MFS"/>
    <property type="match status" value="1"/>
</dbReference>
<evidence type="ECO:0000259" key="8">
    <source>
        <dbReference type="PROSITE" id="PS50850"/>
    </source>
</evidence>
<feature type="domain" description="Major facilitator superfamily (MFS) profile" evidence="8">
    <location>
        <begin position="37"/>
        <end position="440"/>
    </location>
</feature>
<sequence length="457" mass="49837">MSDWKKYDSYDVPIDPKQQDKATMFKLYSFRRPHMRAFHFAWFGFFMAFVSWFAFAPLMKEIKADLGMTKLEVYNANISSVSSTVLSRFIVGPLCDTFGARIISSTLLIMGCIPTAFAGLVNSATDVAIIRFFIGVMGATFVCTQFWSSQIFAKEFVGTANATTGGWGNLGGGVTQIFMVAIWNAFKTSYDSETAWRLSFLVPAAIVFCVAVGQLFLADDSPKGNYKELEAHGAMTRKSSAVSFKKGYMNVNSWLMFLQYAACFGVELTVNNVAANYFSDEFDLSTSKAGLVASLFGLMNLFARSLGGIWSDFLFAKFGGGVTGMRGRFFAQWSALLWEGCFLFLFTFMNQLGAAIPVLILFSVGVQMAEGTSYGIVPYIVPDATGAVSGIVGAGGNFGAVMWGLIFRFAGRSERAVFRIIAAFVVGLSCLTPLLKIRGYATCFAAPQGEPDSIADI</sequence>
<dbReference type="GO" id="GO:0042128">
    <property type="term" value="P:nitrate assimilation"/>
    <property type="evidence" value="ECO:0007669"/>
    <property type="project" value="UniProtKB-KW"/>
</dbReference>
<dbReference type="GO" id="GO:0015112">
    <property type="term" value="F:nitrate transmembrane transporter activity"/>
    <property type="evidence" value="ECO:0007669"/>
    <property type="project" value="InterPro"/>
</dbReference>
<dbReference type="AlphaFoldDB" id="D7FUR9"/>
<evidence type="ECO:0000256" key="6">
    <source>
        <dbReference type="ARBA" id="ARBA00023136"/>
    </source>
</evidence>
<gene>
    <name evidence="9" type="primary">Nrt2:4</name>
    <name evidence="9" type="ORF">Esi_0278_0027</name>
</gene>
<dbReference type="STRING" id="2880.D7FUR9"/>
<comment type="similarity">
    <text evidence="2">Belongs to the major facilitator superfamily. Nitrate/nitrite porter (TC 2.A.1.8) family.</text>
</comment>
<dbReference type="InterPro" id="IPR011701">
    <property type="entry name" value="MFS"/>
</dbReference>
<dbReference type="PANTHER" id="PTHR23515">
    <property type="entry name" value="HIGH-AFFINITY NITRATE TRANSPORTER 2.3"/>
    <property type="match status" value="1"/>
</dbReference>
<evidence type="ECO:0000256" key="4">
    <source>
        <dbReference type="ARBA" id="ARBA00022989"/>
    </source>
</evidence>
<dbReference type="Gene3D" id="1.20.1250.20">
    <property type="entry name" value="MFS general substrate transporter like domains"/>
    <property type="match status" value="2"/>
</dbReference>
<keyword evidence="10" id="KW-1185">Reference proteome</keyword>
<dbReference type="GO" id="GO:0016020">
    <property type="term" value="C:membrane"/>
    <property type="evidence" value="ECO:0007669"/>
    <property type="project" value="UniProtKB-SubCell"/>
</dbReference>
<dbReference type="Proteomes" id="UP000002630">
    <property type="component" value="Unassembled WGS sequence"/>
</dbReference>
<evidence type="ECO:0000256" key="2">
    <source>
        <dbReference type="ARBA" id="ARBA00008432"/>
    </source>
</evidence>
<feature type="transmembrane region" description="Helical" evidence="7">
    <location>
        <begin position="257"/>
        <end position="278"/>
    </location>
</feature>
<feature type="transmembrane region" description="Helical" evidence="7">
    <location>
        <begin position="37"/>
        <end position="59"/>
    </location>
</feature>
<keyword evidence="4 7" id="KW-1133">Transmembrane helix</keyword>
<feature type="transmembrane region" description="Helical" evidence="7">
    <location>
        <begin position="167"/>
        <end position="186"/>
    </location>
</feature>
<keyword evidence="6 7" id="KW-0472">Membrane</keyword>
<evidence type="ECO:0000256" key="5">
    <source>
        <dbReference type="ARBA" id="ARBA00023063"/>
    </source>
</evidence>
<proteinExistence type="inferred from homology"/>
<feature type="transmembrane region" description="Helical" evidence="7">
    <location>
        <begin position="128"/>
        <end position="147"/>
    </location>
</feature>
<dbReference type="InterPro" id="IPR036259">
    <property type="entry name" value="MFS_trans_sf"/>
</dbReference>